<feature type="region of interest" description="Disordered" evidence="1">
    <location>
        <begin position="147"/>
        <end position="178"/>
    </location>
</feature>
<sequence>MQETESNCNTFISNTMVHQETTESPSMKRIKQTISIPFLWEEKPGIPKIDWKRVNPVMKMPIKLIASVPFQWEEKPGTPLPGRPFSHPSPEPPHQQQQHNTRNNPFCDSDCDDLDQVLDSLKHQKLHKKNPFCDSSDDELDEIEELENGGKAESESDDNSSYLQAPSSPAWETESNASSYATTGTTTILAGSSFLECMFPLLTPQSSFFETVGGSVIRVPPITNTCIRTVSSNGPGRKPLTLGELILMSRRRSYLKKAVESHEHNHSTELVMRNAFGCCIDVGGLNKLKRQLQLQLKLV</sequence>
<dbReference type="EMBL" id="LEKV01002042">
    <property type="protein sequence ID" value="KVI04474.1"/>
    <property type="molecule type" value="Genomic_DNA"/>
</dbReference>
<comment type="caution">
    <text evidence="2">The sequence shown here is derived from an EMBL/GenBank/DDBJ whole genome shotgun (WGS) entry which is preliminary data.</text>
</comment>
<dbReference type="Gramene" id="KVI04474">
    <property type="protein sequence ID" value="KVI04474"/>
    <property type="gene ID" value="Ccrd_017209"/>
</dbReference>
<feature type="compositionally biased region" description="Pro residues" evidence="1">
    <location>
        <begin position="78"/>
        <end position="93"/>
    </location>
</feature>
<dbReference type="PANTHER" id="PTHR37767:SF1">
    <property type="entry name" value="HYDROXYPROLINE-RICH GLYCOPROTEIN FAMILY PROTEIN"/>
    <property type="match status" value="1"/>
</dbReference>
<dbReference type="Proteomes" id="UP000243975">
    <property type="component" value="Unassembled WGS sequence"/>
</dbReference>
<protein>
    <recommendedName>
        <fullName evidence="4">Hydroxyproline-rich glycoprotein family protein</fullName>
    </recommendedName>
</protein>
<name>A0A103Y8J1_CYNCS</name>
<accession>A0A103Y8J1</accession>
<evidence type="ECO:0008006" key="4">
    <source>
        <dbReference type="Google" id="ProtNLM"/>
    </source>
</evidence>
<evidence type="ECO:0000256" key="1">
    <source>
        <dbReference type="SAM" id="MobiDB-lite"/>
    </source>
</evidence>
<dbReference type="AlphaFoldDB" id="A0A103Y8J1"/>
<proteinExistence type="predicted"/>
<evidence type="ECO:0000313" key="2">
    <source>
        <dbReference type="EMBL" id="KVI04474.1"/>
    </source>
</evidence>
<dbReference type="OMA" id="FLWEERP"/>
<feature type="region of interest" description="Disordered" evidence="1">
    <location>
        <begin position="73"/>
        <end position="108"/>
    </location>
</feature>
<evidence type="ECO:0000313" key="3">
    <source>
        <dbReference type="Proteomes" id="UP000243975"/>
    </source>
</evidence>
<dbReference type="PANTHER" id="PTHR37767">
    <property type="entry name" value="HYDROXYPROLINE-RICH GLYCOPROTEIN FAMILY PROTEIN"/>
    <property type="match status" value="1"/>
</dbReference>
<reference evidence="2 3" key="1">
    <citation type="journal article" date="2016" name="Sci. Rep.">
        <title>The genome sequence of the outbreeding globe artichoke constructed de novo incorporating a phase-aware low-pass sequencing strategy of F1 progeny.</title>
        <authorList>
            <person name="Scaglione D."/>
            <person name="Reyes-Chin-Wo S."/>
            <person name="Acquadro A."/>
            <person name="Froenicke L."/>
            <person name="Portis E."/>
            <person name="Beitel C."/>
            <person name="Tirone M."/>
            <person name="Mauro R."/>
            <person name="Lo Monaco A."/>
            <person name="Mauromicale G."/>
            <person name="Faccioli P."/>
            <person name="Cattivelli L."/>
            <person name="Rieseberg L."/>
            <person name="Michelmore R."/>
            <person name="Lanteri S."/>
        </authorList>
    </citation>
    <scope>NUCLEOTIDE SEQUENCE [LARGE SCALE GENOMIC DNA]</scope>
    <source>
        <strain evidence="2">2C</strain>
    </source>
</reference>
<keyword evidence="3" id="KW-1185">Reference proteome</keyword>
<gene>
    <name evidence="2" type="ORF">Ccrd_017209</name>
</gene>
<organism evidence="2 3">
    <name type="scientific">Cynara cardunculus var. scolymus</name>
    <name type="common">Globe artichoke</name>
    <name type="synonym">Cynara scolymus</name>
    <dbReference type="NCBI Taxonomy" id="59895"/>
    <lineage>
        <taxon>Eukaryota</taxon>
        <taxon>Viridiplantae</taxon>
        <taxon>Streptophyta</taxon>
        <taxon>Embryophyta</taxon>
        <taxon>Tracheophyta</taxon>
        <taxon>Spermatophyta</taxon>
        <taxon>Magnoliopsida</taxon>
        <taxon>eudicotyledons</taxon>
        <taxon>Gunneridae</taxon>
        <taxon>Pentapetalae</taxon>
        <taxon>asterids</taxon>
        <taxon>campanulids</taxon>
        <taxon>Asterales</taxon>
        <taxon>Asteraceae</taxon>
        <taxon>Carduoideae</taxon>
        <taxon>Cardueae</taxon>
        <taxon>Carduinae</taxon>
        <taxon>Cynara</taxon>
    </lineage>
</organism>